<protein>
    <submittedName>
        <fullName evidence="1">Uncharacterized protein</fullName>
    </submittedName>
</protein>
<name>A0A8S3DCS3_9BILA</name>
<reference evidence="1" key="1">
    <citation type="submission" date="2021-02" db="EMBL/GenBank/DDBJ databases">
        <authorList>
            <person name="Nowell W R."/>
        </authorList>
    </citation>
    <scope>NUCLEOTIDE SEQUENCE</scope>
</reference>
<feature type="non-terminal residue" evidence="1">
    <location>
        <position position="254"/>
    </location>
</feature>
<dbReference type="EMBL" id="CAJOBI010205503">
    <property type="protein sequence ID" value="CAF5003820.1"/>
    <property type="molecule type" value="Genomic_DNA"/>
</dbReference>
<gene>
    <name evidence="1" type="ORF">SMN809_LOCUS56871</name>
</gene>
<dbReference type="Proteomes" id="UP000676336">
    <property type="component" value="Unassembled WGS sequence"/>
</dbReference>
<comment type="caution">
    <text evidence="1">The sequence shown here is derived from an EMBL/GenBank/DDBJ whole genome shotgun (WGS) entry which is preliminary data.</text>
</comment>
<sequence length="254" mass="29866">MSRSQILQSLNQITQQKGQGLNVNYFRKQNEGEAQILSHHINAILEAIGSEIASENFRQGKITGYIPNEVYKELLKDKYNIIKDNRIISDESYDEPCFIMFPDVFKYCQEQVLNDLETVLIQSREHDWTYKERIVKEEFFQARVFHRQVFLDTTHHIVKHRNMIKVSDDFKDYLVGKLDDPAFFSLGNDIKSLLLGQKLIRFEAGDRINNETFFRTICKKLNMDEVKCEMIQILFKDLFEETIEIVTHVSESLG</sequence>
<organism evidence="1 2">
    <name type="scientific">Rotaria magnacalcarata</name>
    <dbReference type="NCBI Taxonomy" id="392030"/>
    <lineage>
        <taxon>Eukaryota</taxon>
        <taxon>Metazoa</taxon>
        <taxon>Spiralia</taxon>
        <taxon>Gnathifera</taxon>
        <taxon>Rotifera</taxon>
        <taxon>Eurotatoria</taxon>
        <taxon>Bdelloidea</taxon>
        <taxon>Philodinida</taxon>
        <taxon>Philodinidae</taxon>
        <taxon>Rotaria</taxon>
    </lineage>
</organism>
<accession>A0A8S3DCS3</accession>
<evidence type="ECO:0000313" key="1">
    <source>
        <dbReference type="EMBL" id="CAF5003820.1"/>
    </source>
</evidence>
<dbReference type="AlphaFoldDB" id="A0A8S3DCS3"/>
<evidence type="ECO:0000313" key="2">
    <source>
        <dbReference type="Proteomes" id="UP000676336"/>
    </source>
</evidence>
<proteinExistence type="predicted"/>